<feature type="transmembrane region" description="Helical" evidence="6">
    <location>
        <begin position="320"/>
        <end position="344"/>
    </location>
</feature>
<reference evidence="8" key="1">
    <citation type="journal article" date="2024" name="Gigascience">
        <title>Chromosome-level genome of the poultry shaft louse Menopon gallinae provides insight into the host-switching and adaptive evolution of parasitic lice.</title>
        <authorList>
            <person name="Xu Y."/>
            <person name="Ma L."/>
            <person name="Liu S."/>
            <person name="Liang Y."/>
            <person name="Liu Q."/>
            <person name="He Z."/>
            <person name="Tian L."/>
            <person name="Duan Y."/>
            <person name="Cai W."/>
            <person name="Li H."/>
            <person name="Song F."/>
        </authorList>
    </citation>
    <scope>NUCLEOTIDE SEQUENCE</scope>
    <source>
        <strain evidence="8">Cailab_2023a</strain>
    </source>
</reference>
<evidence type="ECO:0000259" key="7">
    <source>
        <dbReference type="Pfam" id="PF04547"/>
    </source>
</evidence>
<feature type="transmembrane region" description="Helical" evidence="6">
    <location>
        <begin position="412"/>
        <end position="431"/>
    </location>
</feature>
<name>A0AAW2HXN4_9NEOP</name>
<keyword evidence="4 6" id="KW-1133">Transmembrane helix</keyword>
<comment type="subcellular location">
    <subcellularLocation>
        <location evidence="1 6">Membrane</location>
        <topology evidence="1 6">Multi-pass membrane protein</topology>
    </subcellularLocation>
</comment>
<gene>
    <name evidence="8" type="ORF">PYX00_006638</name>
</gene>
<comment type="similarity">
    <text evidence="2 6">Belongs to the anoctamin family.</text>
</comment>
<feature type="transmembrane region" description="Helical" evidence="6">
    <location>
        <begin position="218"/>
        <end position="238"/>
    </location>
</feature>
<evidence type="ECO:0000256" key="6">
    <source>
        <dbReference type="RuleBase" id="RU280814"/>
    </source>
</evidence>
<sequence>MKRVLFFQIPPGQEPMYEDHRGYDYPFPPSYLVVRFARHFDLKCLIWFINKIRGKRKNGGAELLVRRQPLTDSLTKGVTIHLSASTSKVLEVAEELEMRKQDNTGLLREFVLTQTDCFLPEGLTVEDLFTTAEKQTIVKHELENIRAVTKDDYLPGYPMIKLYPGQSIFQVLVRYGFIERCYPLHDPDALKKLGHKWYLTLYKNQPYEDIRLYFGENVALYFIFLGYYTTALIPPMVLGLLELLIPQTTTVFFCVFNVLWVTLFLELWKRKSSELAYQWGTIGMTSLDEPRPEFRGKMGVDEVTGRYQPKYPRWKTNVKMYCVSLPIVILCLVFAFCIMLISFMCETLVIENRKAAGDDSLTGRIIIALPSITYAGLVYVMNLYYKKLATFLTDWENHRTQSQFDRHRVTKLVLFEFINNFMSMFYIAFVIQDMEMLKSQLATMLIILQGFNNIQEALLPLFIRCYGKKISKFFKSQRFFKSSSSSCTYDNNDSFSKEVGKMLQDVLILEEDDPRIEQAISEARLETYEGTYDDYLEMFVQFGYVFLFSSVYPMAAFWAVANNVLEIRGDAFKLCKLCQRTMPRKVKDIGAWQRAFEWVGAMSIMTNCGLMCISPQLRSLAPEMGAVEWILIFVFVEHVLLVIRQLLHDAISEKPEWAGTAWNYLESGIRLLMEWEKLPDLKMPYLKRLDHC</sequence>
<keyword evidence="5 6" id="KW-0472">Membrane</keyword>
<dbReference type="InterPro" id="IPR049452">
    <property type="entry name" value="Anoctamin_TM"/>
</dbReference>
<dbReference type="EMBL" id="JARGDH010000003">
    <property type="protein sequence ID" value="KAL0274143.1"/>
    <property type="molecule type" value="Genomic_DNA"/>
</dbReference>
<accession>A0AAW2HXN4</accession>
<feature type="transmembrane region" description="Helical" evidence="6">
    <location>
        <begin position="364"/>
        <end position="385"/>
    </location>
</feature>
<evidence type="ECO:0000256" key="1">
    <source>
        <dbReference type="ARBA" id="ARBA00004141"/>
    </source>
</evidence>
<protein>
    <recommendedName>
        <fullName evidence="6">Anoctamin</fullName>
    </recommendedName>
</protein>
<feature type="transmembrane region" description="Helical" evidence="6">
    <location>
        <begin position="542"/>
        <end position="561"/>
    </location>
</feature>
<organism evidence="8">
    <name type="scientific">Menopon gallinae</name>
    <name type="common">poultry shaft louse</name>
    <dbReference type="NCBI Taxonomy" id="328185"/>
    <lineage>
        <taxon>Eukaryota</taxon>
        <taxon>Metazoa</taxon>
        <taxon>Ecdysozoa</taxon>
        <taxon>Arthropoda</taxon>
        <taxon>Hexapoda</taxon>
        <taxon>Insecta</taxon>
        <taxon>Pterygota</taxon>
        <taxon>Neoptera</taxon>
        <taxon>Paraneoptera</taxon>
        <taxon>Psocodea</taxon>
        <taxon>Troctomorpha</taxon>
        <taxon>Phthiraptera</taxon>
        <taxon>Amblycera</taxon>
        <taxon>Menoponidae</taxon>
        <taxon>Menopon</taxon>
    </lineage>
</organism>
<dbReference type="GO" id="GO:0005886">
    <property type="term" value="C:plasma membrane"/>
    <property type="evidence" value="ECO:0007669"/>
    <property type="project" value="TreeGrafter"/>
</dbReference>
<dbReference type="PANTHER" id="PTHR12308:SF74">
    <property type="entry name" value="ANOCTAMIN"/>
    <property type="match status" value="1"/>
</dbReference>
<dbReference type="InterPro" id="IPR007632">
    <property type="entry name" value="Anoctamin"/>
</dbReference>
<evidence type="ECO:0000256" key="5">
    <source>
        <dbReference type="ARBA" id="ARBA00023136"/>
    </source>
</evidence>
<evidence type="ECO:0000256" key="4">
    <source>
        <dbReference type="ARBA" id="ARBA00022989"/>
    </source>
</evidence>
<dbReference type="PANTHER" id="PTHR12308">
    <property type="entry name" value="ANOCTAMIN"/>
    <property type="match status" value="1"/>
</dbReference>
<dbReference type="AlphaFoldDB" id="A0AAW2HXN4"/>
<evidence type="ECO:0000256" key="3">
    <source>
        <dbReference type="ARBA" id="ARBA00022692"/>
    </source>
</evidence>
<proteinExistence type="inferred from homology"/>
<keyword evidence="3 6" id="KW-0812">Transmembrane</keyword>
<comment type="caution">
    <text evidence="6">Lacks conserved residue(s) required for the propagation of feature annotation.</text>
</comment>
<dbReference type="GO" id="GO:0005254">
    <property type="term" value="F:chloride channel activity"/>
    <property type="evidence" value="ECO:0007669"/>
    <property type="project" value="TreeGrafter"/>
</dbReference>
<comment type="caution">
    <text evidence="8">The sequence shown here is derived from an EMBL/GenBank/DDBJ whole genome shotgun (WGS) entry which is preliminary data.</text>
</comment>
<feature type="transmembrane region" description="Helical" evidence="6">
    <location>
        <begin position="244"/>
        <end position="265"/>
    </location>
</feature>
<evidence type="ECO:0000313" key="8">
    <source>
        <dbReference type="EMBL" id="KAL0274143.1"/>
    </source>
</evidence>
<dbReference type="Pfam" id="PF04547">
    <property type="entry name" value="Anoctamin"/>
    <property type="match status" value="1"/>
</dbReference>
<feature type="domain" description="Anoctamin transmembrane" evidence="7">
    <location>
        <begin position="210"/>
        <end position="658"/>
    </location>
</feature>
<evidence type="ECO:0000256" key="2">
    <source>
        <dbReference type="ARBA" id="ARBA00009671"/>
    </source>
</evidence>